<reference evidence="1" key="2">
    <citation type="journal article" date="2024" name="Plant">
        <title>Genomic evolution and insights into agronomic trait innovations of Sesamum species.</title>
        <authorList>
            <person name="Miao H."/>
            <person name="Wang L."/>
            <person name="Qu L."/>
            <person name="Liu H."/>
            <person name="Sun Y."/>
            <person name="Le M."/>
            <person name="Wang Q."/>
            <person name="Wei S."/>
            <person name="Zheng Y."/>
            <person name="Lin W."/>
            <person name="Duan Y."/>
            <person name="Cao H."/>
            <person name="Xiong S."/>
            <person name="Wang X."/>
            <person name="Wei L."/>
            <person name="Li C."/>
            <person name="Ma Q."/>
            <person name="Ju M."/>
            <person name="Zhao R."/>
            <person name="Li G."/>
            <person name="Mu C."/>
            <person name="Tian Q."/>
            <person name="Mei H."/>
            <person name="Zhang T."/>
            <person name="Gao T."/>
            <person name="Zhang H."/>
        </authorList>
    </citation>
    <scope>NUCLEOTIDE SEQUENCE</scope>
    <source>
        <strain evidence="1">KEN1</strain>
    </source>
</reference>
<proteinExistence type="predicted"/>
<dbReference type="EMBL" id="JACGWN010000016">
    <property type="protein sequence ID" value="KAL0395429.1"/>
    <property type="molecule type" value="Genomic_DNA"/>
</dbReference>
<dbReference type="AlphaFoldDB" id="A0AAW2SSP8"/>
<protein>
    <submittedName>
        <fullName evidence="1">Uncharacterized protein</fullName>
    </submittedName>
</protein>
<evidence type="ECO:0000313" key="1">
    <source>
        <dbReference type="EMBL" id="KAL0395429.1"/>
    </source>
</evidence>
<name>A0AAW2SSP8_9LAMI</name>
<reference evidence="1" key="1">
    <citation type="submission" date="2020-06" db="EMBL/GenBank/DDBJ databases">
        <authorList>
            <person name="Li T."/>
            <person name="Hu X."/>
            <person name="Zhang T."/>
            <person name="Song X."/>
            <person name="Zhang H."/>
            <person name="Dai N."/>
            <person name="Sheng W."/>
            <person name="Hou X."/>
            <person name="Wei L."/>
        </authorList>
    </citation>
    <scope>NUCLEOTIDE SEQUENCE</scope>
    <source>
        <strain evidence="1">KEN1</strain>
        <tissue evidence="1">Leaf</tissue>
    </source>
</reference>
<organism evidence="1">
    <name type="scientific">Sesamum latifolium</name>
    <dbReference type="NCBI Taxonomy" id="2727402"/>
    <lineage>
        <taxon>Eukaryota</taxon>
        <taxon>Viridiplantae</taxon>
        <taxon>Streptophyta</taxon>
        <taxon>Embryophyta</taxon>
        <taxon>Tracheophyta</taxon>
        <taxon>Spermatophyta</taxon>
        <taxon>Magnoliopsida</taxon>
        <taxon>eudicotyledons</taxon>
        <taxon>Gunneridae</taxon>
        <taxon>Pentapetalae</taxon>
        <taxon>asterids</taxon>
        <taxon>lamiids</taxon>
        <taxon>Lamiales</taxon>
        <taxon>Pedaliaceae</taxon>
        <taxon>Sesamum</taxon>
    </lineage>
</organism>
<sequence length="64" mass="6970">MGAREHCAAWCSARVHLEAPPRGGPWSGLLVVLPRAAESRWSVVEVAASRWSSRKCGPARALKF</sequence>
<gene>
    <name evidence="1" type="ORF">Slati_4509100</name>
</gene>
<accession>A0AAW2SSP8</accession>
<comment type="caution">
    <text evidence="1">The sequence shown here is derived from an EMBL/GenBank/DDBJ whole genome shotgun (WGS) entry which is preliminary data.</text>
</comment>